<reference evidence="2 3" key="1">
    <citation type="submission" date="2014-08" db="EMBL/GenBank/DDBJ databases">
        <title>Genomic and Phenotypic Diversity of Colwellia psychrerythraea strains from Disparate Marine Basins.</title>
        <authorList>
            <person name="Techtmann S.M."/>
            <person name="Stelling S.C."/>
            <person name="Utturkar S.M."/>
            <person name="Alshibli N."/>
            <person name="Harris A."/>
            <person name="Brown S.D."/>
            <person name="Hazen T.C."/>
        </authorList>
    </citation>
    <scope>NUCLEOTIDE SEQUENCE [LARGE SCALE GENOMIC DNA]</scope>
    <source>
        <strain evidence="2 3">GAB14E</strain>
    </source>
</reference>
<feature type="signal peptide" evidence="1">
    <location>
        <begin position="1"/>
        <end position="30"/>
    </location>
</feature>
<proteinExistence type="predicted"/>
<gene>
    <name evidence="2" type="ORF">GAB14E_3063</name>
</gene>
<keyword evidence="1" id="KW-0732">Signal</keyword>
<dbReference type="Proteomes" id="UP000029868">
    <property type="component" value="Unassembled WGS sequence"/>
</dbReference>
<protein>
    <recommendedName>
        <fullName evidence="4">PEP motif anchor domain protein</fullName>
    </recommendedName>
</protein>
<dbReference type="RefSeq" id="WP_033082778.1">
    <property type="nucleotide sequence ID" value="NZ_JQEC01000039.1"/>
</dbReference>
<evidence type="ECO:0000313" key="2">
    <source>
        <dbReference type="EMBL" id="KGJ91906.1"/>
    </source>
</evidence>
<name>A0A099KN44_COLPS</name>
<sequence length="273" mass="29364">MLKTNKIKLLSYKGLFTIAATCVMSFSVQANLMTGYLTLVDTTTAECSSYCTNYSSTFDGGEMQASAESTINGSGSSASALSDLTGSTYLPNLKVKSTASANYSGVANAYAVQRYKYTGPSYKTISINLNLHGSSMENTANDETYISSNTGIVMGAELDYYPNFDLLYELGTEFAAVASMRIRNGIDVNEAGVLNFDVNPGDIFFVISDMKATAQDGYSDAWNTLTMNFTDPTNLVAASAPTGPVPSIPEPKIILLFVFALFSLNMRRLNKAK</sequence>
<dbReference type="EMBL" id="JQEC01000039">
    <property type="protein sequence ID" value="KGJ91906.1"/>
    <property type="molecule type" value="Genomic_DNA"/>
</dbReference>
<evidence type="ECO:0008006" key="4">
    <source>
        <dbReference type="Google" id="ProtNLM"/>
    </source>
</evidence>
<dbReference type="OrthoDB" id="6399390at2"/>
<accession>A0A099KN44</accession>
<evidence type="ECO:0000313" key="3">
    <source>
        <dbReference type="Proteomes" id="UP000029868"/>
    </source>
</evidence>
<dbReference type="PATRIC" id="fig|28229.3.peg.2782"/>
<organism evidence="2 3">
    <name type="scientific">Colwellia psychrerythraea</name>
    <name type="common">Vibrio psychroerythus</name>
    <dbReference type="NCBI Taxonomy" id="28229"/>
    <lineage>
        <taxon>Bacteria</taxon>
        <taxon>Pseudomonadati</taxon>
        <taxon>Pseudomonadota</taxon>
        <taxon>Gammaproteobacteria</taxon>
        <taxon>Alteromonadales</taxon>
        <taxon>Colwelliaceae</taxon>
        <taxon>Colwellia</taxon>
    </lineage>
</organism>
<feature type="chain" id="PRO_5001948665" description="PEP motif anchor domain protein" evidence="1">
    <location>
        <begin position="31"/>
        <end position="273"/>
    </location>
</feature>
<comment type="caution">
    <text evidence="2">The sequence shown here is derived from an EMBL/GenBank/DDBJ whole genome shotgun (WGS) entry which is preliminary data.</text>
</comment>
<dbReference type="AlphaFoldDB" id="A0A099KN44"/>
<evidence type="ECO:0000256" key="1">
    <source>
        <dbReference type="SAM" id="SignalP"/>
    </source>
</evidence>